<dbReference type="Proteomes" id="UP000679126">
    <property type="component" value="Unassembled WGS sequence"/>
</dbReference>
<evidence type="ECO:0000313" key="1">
    <source>
        <dbReference type="EMBL" id="MBO9153711.1"/>
    </source>
</evidence>
<reference evidence="2" key="1">
    <citation type="submission" date="2021-03" db="EMBL/GenBank/DDBJ databases">
        <title>Assistant Professor.</title>
        <authorList>
            <person name="Huq M.A."/>
        </authorList>
    </citation>
    <scope>NUCLEOTIDE SEQUENCE [LARGE SCALE GENOMIC DNA]</scope>
    <source>
        <strain evidence="2">MAH-28</strain>
    </source>
</reference>
<protein>
    <submittedName>
        <fullName evidence="1">Uncharacterized protein</fullName>
    </submittedName>
</protein>
<name>A0ABS3YGB3_9BACT</name>
<evidence type="ECO:0000313" key="2">
    <source>
        <dbReference type="Proteomes" id="UP000679126"/>
    </source>
</evidence>
<proteinExistence type="predicted"/>
<gene>
    <name evidence="1" type="ORF">J7I43_15900</name>
</gene>
<dbReference type="RefSeq" id="WP_209146815.1">
    <property type="nucleotide sequence ID" value="NZ_JAGHKP010000003.1"/>
</dbReference>
<organism evidence="1 2">
    <name type="scientific">Chitinophaga chungangae</name>
    <dbReference type="NCBI Taxonomy" id="2821488"/>
    <lineage>
        <taxon>Bacteria</taxon>
        <taxon>Pseudomonadati</taxon>
        <taxon>Bacteroidota</taxon>
        <taxon>Chitinophagia</taxon>
        <taxon>Chitinophagales</taxon>
        <taxon>Chitinophagaceae</taxon>
        <taxon>Chitinophaga</taxon>
    </lineage>
</organism>
<dbReference type="InterPro" id="IPR043519">
    <property type="entry name" value="NT_sf"/>
</dbReference>
<sequence length="81" mass="9231">MVRRYAGKGIELDILGNMKGLEQLSFDECLQMASIADIEGVSVPFLHINHLIENKKIVNRPKDQIDVIELEKIRKIREGEA</sequence>
<dbReference type="EMBL" id="JAGHKP010000003">
    <property type="protein sequence ID" value="MBO9153711.1"/>
    <property type="molecule type" value="Genomic_DNA"/>
</dbReference>
<keyword evidence="2" id="KW-1185">Reference proteome</keyword>
<comment type="caution">
    <text evidence="1">The sequence shown here is derived from an EMBL/GenBank/DDBJ whole genome shotgun (WGS) entry which is preliminary data.</text>
</comment>
<dbReference type="SUPFAM" id="SSF81301">
    <property type="entry name" value="Nucleotidyltransferase"/>
    <property type="match status" value="1"/>
</dbReference>
<accession>A0ABS3YGB3</accession>